<dbReference type="Pfam" id="PF02351">
    <property type="entry name" value="GDNF"/>
    <property type="match status" value="1"/>
</dbReference>
<proteinExistence type="predicted"/>
<dbReference type="GO" id="GO:0051726">
    <property type="term" value="P:regulation of cell cycle"/>
    <property type="evidence" value="ECO:0007669"/>
    <property type="project" value="InterPro"/>
</dbReference>
<evidence type="ECO:0000256" key="4">
    <source>
        <dbReference type="ARBA" id="ARBA00023136"/>
    </source>
</evidence>
<organism evidence="7 8">
    <name type="scientific">Phyllotreta striolata</name>
    <name type="common">Striped flea beetle</name>
    <name type="synonym">Crioceris striolata</name>
    <dbReference type="NCBI Taxonomy" id="444603"/>
    <lineage>
        <taxon>Eukaryota</taxon>
        <taxon>Metazoa</taxon>
        <taxon>Ecdysozoa</taxon>
        <taxon>Arthropoda</taxon>
        <taxon>Hexapoda</taxon>
        <taxon>Insecta</taxon>
        <taxon>Pterygota</taxon>
        <taxon>Neoptera</taxon>
        <taxon>Endopterygota</taxon>
        <taxon>Coleoptera</taxon>
        <taxon>Polyphaga</taxon>
        <taxon>Cucujiformia</taxon>
        <taxon>Chrysomeloidea</taxon>
        <taxon>Chrysomelidae</taxon>
        <taxon>Galerucinae</taxon>
        <taxon>Alticini</taxon>
        <taxon>Phyllotreta</taxon>
    </lineage>
</organism>
<evidence type="ECO:0000256" key="1">
    <source>
        <dbReference type="ARBA" id="ARBA00004236"/>
    </source>
</evidence>
<keyword evidence="2" id="KW-1003">Cell membrane</keyword>
<evidence type="ECO:0000313" key="7">
    <source>
        <dbReference type="EMBL" id="CAH1168781.1"/>
    </source>
</evidence>
<name>A0A9P0GRF1_PHYSR</name>
<evidence type="ECO:0000313" key="8">
    <source>
        <dbReference type="Proteomes" id="UP001153712"/>
    </source>
</evidence>
<protein>
    <recommendedName>
        <fullName evidence="6">GDNF/GAS1 domain-containing protein</fullName>
    </recommendedName>
</protein>
<dbReference type="Proteomes" id="UP001153712">
    <property type="component" value="Chromosome 2"/>
</dbReference>
<evidence type="ECO:0000256" key="5">
    <source>
        <dbReference type="ARBA" id="ARBA00023180"/>
    </source>
</evidence>
<keyword evidence="3" id="KW-0732">Signal</keyword>
<evidence type="ECO:0000256" key="2">
    <source>
        <dbReference type="ARBA" id="ARBA00022475"/>
    </source>
</evidence>
<feature type="domain" description="GDNF/GAS1" evidence="6">
    <location>
        <begin position="143"/>
        <end position="216"/>
    </location>
</feature>
<dbReference type="GO" id="GO:0005886">
    <property type="term" value="C:plasma membrane"/>
    <property type="evidence" value="ECO:0007669"/>
    <property type="project" value="UniProtKB-SubCell"/>
</dbReference>
<dbReference type="InterPro" id="IPR039596">
    <property type="entry name" value="GAS1"/>
</dbReference>
<evidence type="ECO:0000259" key="6">
    <source>
        <dbReference type="Pfam" id="PF02351"/>
    </source>
</evidence>
<dbReference type="PANTHER" id="PTHR16840:SF3">
    <property type="entry name" value="GROWTH ARREST-SPECIFIC PROTEIN 1"/>
    <property type="match status" value="1"/>
</dbReference>
<keyword evidence="4" id="KW-0472">Membrane</keyword>
<accession>A0A9P0GRF1</accession>
<sequence>MFKRVLKLLELLLNFFDNSNYGCVLLNEPGVMWLIMLSVAWLAGATSGIPCEEARLKCAYRVGCGMALQNYLVGCSAVLQGEQFPKHCPEICQYSLTALTSTEEGKELMNCECSDAYCEDQKQRTDVCRPAVIRSMNAAVVPCRVAQWICMADSICSKALEYYNDYCKAMFHGKKCTPRCNNSINILRRQEKATKLKSCKCDGFEDYDCHEIQRNMDKLCFHKHSRHHNRTHHYKEEEHVHTVHKEQEIPSVVVIGNGFRTTLNWAVLIFLNWVALMT</sequence>
<evidence type="ECO:0000256" key="3">
    <source>
        <dbReference type="ARBA" id="ARBA00022729"/>
    </source>
</evidence>
<dbReference type="OrthoDB" id="5950623at2759"/>
<dbReference type="AlphaFoldDB" id="A0A9P0GRF1"/>
<keyword evidence="5" id="KW-0325">Glycoprotein</keyword>
<keyword evidence="8" id="KW-1185">Reference proteome</keyword>
<dbReference type="InterPro" id="IPR016017">
    <property type="entry name" value="GDNF/GAS1"/>
</dbReference>
<reference evidence="7" key="1">
    <citation type="submission" date="2022-01" db="EMBL/GenBank/DDBJ databases">
        <authorList>
            <person name="King R."/>
        </authorList>
    </citation>
    <scope>NUCLEOTIDE SEQUENCE</scope>
</reference>
<dbReference type="PANTHER" id="PTHR16840">
    <property type="entry name" value="GROWTH ARREST-SPECIFIC PROTEIN 1"/>
    <property type="match status" value="1"/>
</dbReference>
<dbReference type="EMBL" id="OU900095">
    <property type="protein sequence ID" value="CAH1168781.1"/>
    <property type="molecule type" value="Genomic_DNA"/>
</dbReference>
<gene>
    <name evidence="7" type="ORF">PHYEVI_LOCUS5365</name>
</gene>
<comment type="subcellular location">
    <subcellularLocation>
        <location evidence="1">Cell membrane</location>
    </subcellularLocation>
</comment>